<gene>
    <name evidence="6" type="ORF">ACFQJ6_11165</name>
</gene>
<keyword evidence="2" id="KW-0547">Nucleotide-binding</keyword>
<evidence type="ECO:0000259" key="5">
    <source>
        <dbReference type="PROSITE" id="PS50893"/>
    </source>
</evidence>
<dbReference type="SUPFAM" id="SSF52540">
    <property type="entry name" value="P-loop containing nucleoside triphosphate hydrolases"/>
    <property type="match status" value="1"/>
</dbReference>
<dbReference type="GeneID" id="79302760"/>
<organism evidence="6 7">
    <name type="scientific">Halorussus caseinilyticus</name>
    <dbReference type="NCBI Taxonomy" id="3034025"/>
    <lineage>
        <taxon>Archaea</taxon>
        <taxon>Methanobacteriati</taxon>
        <taxon>Methanobacteriota</taxon>
        <taxon>Stenosarchaea group</taxon>
        <taxon>Halobacteria</taxon>
        <taxon>Halobacteriales</taxon>
        <taxon>Haladaptataceae</taxon>
        <taxon>Halorussus</taxon>
    </lineage>
</organism>
<evidence type="ECO:0000256" key="4">
    <source>
        <dbReference type="SAM" id="MobiDB-lite"/>
    </source>
</evidence>
<feature type="region of interest" description="Disordered" evidence="4">
    <location>
        <begin position="1"/>
        <end position="26"/>
    </location>
</feature>
<dbReference type="InterPro" id="IPR003593">
    <property type="entry name" value="AAA+_ATPase"/>
</dbReference>
<dbReference type="SMART" id="SM00382">
    <property type="entry name" value="AAA"/>
    <property type="match status" value="1"/>
</dbReference>
<dbReference type="GO" id="GO:0005524">
    <property type="term" value="F:ATP binding"/>
    <property type="evidence" value="ECO:0007669"/>
    <property type="project" value="UniProtKB-KW"/>
</dbReference>
<dbReference type="PROSITE" id="PS50893">
    <property type="entry name" value="ABC_TRANSPORTER_2"/>
    <property type="match status" value="1"/>
</dbReference>
<protein>
    <submittedName>
        <fullName evidence="6">ABC transporter ATP-binding protein</fullName>
    </submittedName>
</protein>
<sequence length="276" mass="30046">MSGGPRGEDETSAGARATDESASDRATALEIDGVTVDFEGVRALADVDLRVAEGEFVTVIGPSGCGKTTLLRTVGGLQDPTAGTVRVGDRPPERARQDAEFGFVFQRHALLPWKSALDNVVFLREMAGKSPHREAARDLLETVGLSGFADTRPAELSGGMRQRVAIARALHLGASVLLMDEPFGELDELTRERMGVEVRRVWRDQRKTVLFVTHSVPEAVFLADRCVVMSDHPGEIAGVFDVDLPRPRDESVYGTAAFQQQVARVRTALHEGDDRR</sequence>
<keyword evidence="7" id="KW-1185">Reference proteome</keyword>
<dbReference type="InterPro" id="IPR003439">
    <property type="entry name" value="ABC_transporter-like_ATP-bd"/>
</dbReference>
<evidence type="ECO:0000256" key="2">
    <source>
        <dbReference type="ARBA" id="ARBA00022741"/>
    </source>
</evidence>
<keyword evidence="3 6" id="KW-0067">ATP-binding</keyword>
<dbReference type="AlphaFoldDB" id="A0ABD5WK71"/>
<comment type="caution">
    <text evidence="6">The sequence shown here is derived from an EMBL/GenBank/DDBJ whole genome shotgun (WGS) entry which is preliminary data.</text>
</comment>
<dbReference type="PROSITE" id="PS00211">
    <property type="entry name" value="ABC_TRANSPORTER_1"/>
    <property type="match status" value="1"/>
</dbReference>
<accession>A0ABD5WK71</accession>
<evidence type="ECO:0000313" key="6">
    <source>
        <dbReference type="EMBL" id="MFC7080598.1"/>
    </source>
</evidence>
<evidence type="ECO:0000313" key="7">
    <source>
        <dbReference type="Proteomes" id="UP001596407"/>
    </source>
</evidence>
<name>A0ABD5WK71_9EURY</name>
<dbReference type="Proteomes" id="UP001596407">
    <property type="component" value="Unassembled WGS sequence"/>
</dbReference>
<dbReference type="EMBL" id="JBHSZH010000005">
    <property type="protein sequence ID" value="MFC7080598.1"/>
    <property type="molecule type" value="Genomic_DNA"/>
</dbReference>
<dbReference type="InterPro" id="IPR027417">
    <property type="entry name" value="P-loop_NTPase"/>
</dbReference>
<dbReference type="PANTHER" id="PTHR42788">
    <property type="entry name" value="TAURINE IMPORT ATP-BINDING PROTEIN-RELATED"/>
    <property type="match status" value="1"/>
</dbReference>
<reference evidence="6 7" key="1">
    <citation type="journal article" date="2019" name="Int. J. Syst. Evol. Microbiol.">
        <title>The Global Catalogue of Microorganisms (GCM) 10K type strain sequencing project: providing services to taxonomists for standard genome sequencing and annotation.</title>
        <authorList>
            <consortium name="The Broad Institute Genomics Platform"/>
            <consortium name="The Broad Institute Genome Sequencing Center for Infectious Disease"/>
            <person name="Wu L."/>
            <person name="Ma J."/>
        </authorList>
    </citation>
    <scope>NUCLEOTIDE SEQUENCE [LARGE SCALE GENOMIC DNA]</scope>
    <source>
        <strain evidence="6 7">DT72</strain>
    </source>
</reference>
<dbReference type="Gene3D" id="3.40.50.300">
    <property type="entry name" value="P-loop containing nucleotide triphosphate hydrolases"/>
    <property type="match status" value="1"/>
</dbReference>
<dbReference type="Pfam" id="PF00005">
    <property type="entry name" value="ABC_tran"/>
    <property type="match status" value="1"/>
</dbReference>
<dbReference type="InterPro" id="IPR017871">
    <property type="entry name" value="ABC_transporter-like_CS"/>
</dbReference>
<evidence type="ECO:0000256" key="1">
    <source>
        <dbReference type="ARBA" id="ARBA00022448"/>
    </source>
</evidence>
<evidence type="ECO:0000256" key="3">
    <source>
        <dbReference type="ARBA" id="ARBA00022840"/>
    </source>
</evidence>
<dbReference type="RefSeq" id="WP_276281550.1">
    <property type="nucleotide sequence ID" value="NZ_CP119809.1"/>
</dbReference>
<dbReference type="CDD" id="cd03293">
    <property type="entry name" value="ABC_NrtD_SsuB_transporters"/>
    <property type="match status" value="1"/>
</dbReference>
<proteinExistence type="predicted"/>
<keyword evidence="1" id="KW-0813">Transport</keyword>
<dbReference type="PANTHER" id="PTHR42788:SF13">
    <property type="entry name" value="ALIPHATIC SULFONATES IMPORT ATP-BINDING PROTEIN SSUB"/>
    <property type="match status" value="1"/>
</dbReference>
<feature type="domain" description="ABC transporter" evidence="5">
    <location>
        <begin position="29"/>
        <end position="256"/>
    </location>
</feature>
<dbReference type="InterPro" id="IPR050166">
    <property type="entry name" value="ABC_transporter_ATP-bind"/>
</dbReference>